<evidence type="ECO:0000313" key="2">
    <source>
        <dbReference type="EMBL" id="MZL69506.1"/>
    </source>
</evidence>
<name>A0AAQ1MC98_9FIRM</name>
<dbReference type="Proteomes" id="UP000474718">
    <property type="component" value="Unassembled WGS sequence"/>
</dbReference>
<comment type="similarity">
    <text evidence="1">Belongs to the asp23 family.</text>
</comment>
<evidence type="ECO:0000313" key="5">
    <source>
        <dbReference type="Proteomes" id="UP000474718"/>
    </source>
</evidence>
<reference evidence="4" key="2">
    <citation type="submission" date="2016-11" db="EMBL/GenBank/DDBJ databases">
        <authorList>
            <person name="Jaros S."/>
            <person name="Januszkiewicz K."/>
            <person name="Wedrychowicz H."/>
        </authorList>
    </citation>
    <scope>NUCLEOTIDE SEQUENCE [LARGE SCALE GENOMIC DNA]</scope>
    <source>
        <strain evidence="4">DSM 4029</strain>
    </source>
</reference>
<evidence type="ECO:0000313" key="3">
    <source>
        <dbReference type="EMBL" id="SHF76529.1"/>
    </source>
</evidence>
<dbReference type="EMBL" id="WWVX01000004">
    <property type="protein sequence ID" value="MZL69506.1"/>
    <property type="molecule type" value="Genomic_DNA"/>
</dbReference>
<evidence type="ECO:0000256" key="1">
    <source>
        <dbReference type="ARBA" id="ARBA00005721"/>
    </source>
</evidence>
<dbReference type="InterPro" id="IPR005531">
    <property type="entry name" value="Asp23"/>
</dbReference>
<organism evidence="3 4">
    <name type="scientific">Bittarella massiliensis</name>
    <name type="common">ex Durand et al. 2017</name>
    <dbReference type="NCBI Taxonomy" id="1720313"/>
    <lineage>
        <taxon>Bacteria</taxon>
        <taxon>Bacillati</taxon>
        <taxon>Bacillota</taxon>
        <taxon>Clostridia</taxon>
        <taxon>Eubacteriales</taxon>
        <taxon>Oscillospiraceae</taxon>
        <taxon>Bittarella (ex Durand et al. 2017)</taxon>
    </lineage>
</organism>
<protein>
    <submittedName>
        <fullName evidence="2">Asp23/Gls24 family envelope stress response protein</fullName>
    </submittedName>
    <submittedName>
        <fullName evidence="3">Uncharacterized conserved protein YloU, alkaline shock protein (Asp23) family</fullName>
    </submittedName>
</protein>
<dbReference type="Proteomes" id="UP000184089">
    <property type="component" value="Unassembled WGS sequence"/>
</dbReference>
<keyword evidence="5" id="KW-1185">Reference proteome</keyword>
<gene>
    <name evidence="2" type="ORF">GT747_07005</name>
    <name evidence="3" type="ORF">SAMN05444424_0605</name>
</gene>
<dbReference type="EMBL" id="FQVY01000001">
    <property type="protein sequence ID" value="SHF76529.1"/>
    <property type="molecule type" value="Genomic_DNA"/>
</dbReference>
<reference evidence="2 5" key="3">
    <citation type="journal article" date="2019" name="Nat. Med.">
        <title>A library of human gut bacterial isolates paired with longitudinal multiomics data enables mechanistic microbiome research.</title>
        <authorList>
            <person name="Poyet M."/>
            <person name="Groussin M."/>
            <person name="Gibbons S.M."/>
            <person name="Avila-Pacheco J."/>
            <person name="Jiang X."/>
            <person name="Kearney S.M."/>
            <person name="Perrotta A.R."/>
            <person name="Berdy B."/>
            <person name="Zhao S."/>
            <person name="Lieberman T.D."/>
            <person name="Swanson P.K."/>
            <person name="Smith M."/>
            <person name="Roesemann S."/>
            <person name="Alexander J.E."/>
            <person name="Rich S.A."/>
            <person name="Livny J."/>
            <person name="Vlamakis H."/>
            <person name="Clish C."/>
            <person name="Bullock K."/>
            <person name="Deik A."/>
            <person name="Scott J."/>
            <person name="Pierce K.A."/>
            <person name="Xavier R.J."/>
            <person name="Alm E.J."/>
        </authorList>
    </citation>
    <scope>NUCLEOTIDE SEQUENCE [LARGE SCALE GENOMIC DNA]</scope>
    <source>
        <strain evidence="2 5">BIOML-A2</strain>
    </source>
</reference>
<evidence type="ECO:0000313" key="4">
    <source>
        <dbReference type="Proteomes" id="UP000184089"/>
    </source>
</evidence>
<reference evidence="3" key="1">
    <citation type="submission" date="2016-11" db="EMBL/GenBank/DDBJ databases">
        <authorList>
            <person name="Varghese N."/>
            <person name="Submissions S."/>
        </authorList>
    </citation>
    <scope>NUCLEOTIDE SEQUENCE</scope>
    <source>
        <strain evidence="3">DSM 4029</strain>
    </source>
</reference>
<dbReference type="PANTHER" id="PTHR34297">
    <property type="entry name" value="HYPOTHETICAL CYTOSOLIC PROTEIN-RELATED"/>
    <property type="match status" value="1"/>
</dbReference>
<dbReference type="RefSeq" id="WP_021659119.1">
    <property type="nucleotide sequence ID" value="NZ_FQVY01000001.1"/>
</dbReference>
<sequence>MGEPSLKDTIGNLKVSEEVLATIAKMAAGEVKGVAQVTCENSNIKGLWAKAIRRNPVGIELNGDIATVNICLDLYQGVSIPDVSLAVQNSVKSAIQSMTGITVSKVNIVVQGIAFESESGEEH</sequence>
<dbReference type="Pfam" id="PF03780">
    <property type="entry name" value="Asp23"/>
    <property type="match status" value="1"/>
</dbReference>
<comment type="caution">
    <text evidence="3">The sequence shown here is derived from an EMBL/GenBank/DDBJ whole genome shotgun (WGS) entry which is preliminary data.</text>
</comment>
<accession>A0AAQ1MC98</accession>
<dbReference type="AlphaFoldDB" id="A0AAQ1MC98"/>
<proteinExistence type="inferred from homology"/>
<dbReference type="PANTHER" id="PTHR34297:SF1">
    <property type="entry name" value="ASP23_GLS24 FAMILY ENVELOPE STRESS RESPONSE PROTEIN"/>
    <property type="match status" value="1"/>
</dbReference>